<organism evidence="1 2">
    <name type="scientific">Acetobacter tropicalis NBRC 101654</name>
    <dbReference type="NCBI Taxonomy" id="749388"/>
    <lineage>
        <taxon>Bacteria</taxon>
        <taxon>Pseudomonadati</taxon>
        <taxon>Pseudomonadota</taxon>
        <taxon>Alphaproteobacteria</taxon>
        <taxon>Acetobacterales</taxon>
        <taxon>Acetobacteraceae</taxon>
        <taxon>Acetobacter</taxon>
    </lineage>
</organism>
<evidence type="ECO:0000313" key="2">
    <source>
        <dbReference type="Proteomes" id="UP000004319"/>
    </source>
</evidence>
<sequence>MKWADYADAFEWDASIRDIYIFETPLHDRQRGLVLPVIFS</sequence>
<dbReference type="AlphaFoldDB" id="F7VF23"/>
<name>F7VF23_9PROT</name>
<dbReference type="Proteomes" id="UP000004319">
    <property type="component" value="Unassembled WGS sequence"/>
</dbReference>
<protein>
    <submittedName>
        <fullName evidence="1">Uncharacterized protein</fullName>
    </submittedName>
</protein>
<comment type="caution">
    <text evidence="1">The sequence shown here is derived from an EMBL/GenBank/DDBJ whole genome shotgun (WGS) entry which is preliminary data.</text>
</comment>
<proteinExistence type="predicted"/>
<gene>
    <name evidence="1" type="ORF">ATPR_1972</name>
</gene>
<evidence type="ECO:0000313" key="1">
    <source>
        <dbReference type="EMBL" id="GAA08968.1"/>
    </source>
</evidence>
<accession>F7VF23</accession>
<reference evidence="1 2" key="1">
    <citation type="journal article" date="2011" name="Biochem. Biophys. Res. Commun.">
        <title>Increased number of Arginine-based salt bridges contributes to the thermotolerance of thermotolerant acetic acid bacteria, Acetobacter tropicalis SKU1100.</title>
        <authorList>
            <person name="Matsutani M."/>
            <person name="Hirakawa H."/>
            <person name="Nishikura M."/>
            <person name="Soemphol W."/>
            <person name="Ali I.A.I."/>
            <person name="Yakushi T."/>
            <person name="Matsushita K."/>
        </authorList>
    </citation>
    <scope>NUCLEOTIDE SEQUENCE [LARGE SCALE GENOMIC DNA]</scope>
    <source>
        <strain evidence="1 2">NBRC 101654</strain>
    </source>
</reference>
<dbReference type="EMBL" id="BABS01000059">
    <property type="protein sequence ID" value="GAA08968.1"/>
    <property type="molecule type" value="Genomic_DNA"/>
</dbReference>